<accession>A0A8H7ZZV3</accession>
<dbReference type="AlphaFoldDB" id="A0A8H7ZZV3"/>
<dbReference type="InterPro" id="IPR052778">
    <property type="entry name" value="Centrosome-WD_assoc"/>
</dbReference>
<keyword evidence="2" id="KW-1185">Reference proteome</keyword>
<dbReference type="GO" id="GO:0005815">
    <property type="term" value="C:microtubule organizing center"/>
    <property type="evidence" value="ECO:0007669"/>
    <property type="project" value="TreeGrafter"/>
</dbReference>
<dbReference type="PANTHER" id="PTHR16220:SF0">
    <property type="entry name" value="WD REPEAT-CONTAINING PROTEIN WRAP73"/>
    <property type="match status" value="1"/>
</dbReference>
<name>A0A8H7ZZV3_9FUNG</name>
<comment type="caution">
    <text evidence="1">The sequence shown here is derived from an EMBL/GenBank/DDBJ whole genome shotgun (WGS) entry which is preliminary data.</text>
</comment>
<dbReference type="GO" id="GO:1990811">
    <property type="term" value="C:MWP complex"/>
    <property type="evidence" value="ECO:0007669"/>
    <property type="project" value="TreeGrafter"/>
</dbReference>
<protein>
    <submittedName>
        <fullName evidence="1">Uncharacterized protein</fullName>
    </submittedName>
</protein>
<proteinExistence type="predicted"/>
<sequence length="81" mass="9668">MSAVRWRRDNRYAAVAERKDCKDSVSIYDCHDWTMVKHLRLRKNFPVETVDLEDMAWSPDGRFIAIWDTAVNVGFRPWPRI</sequence>
<gene>
    <name evidence="1" type="ORF">BJ554DRAFT_5285</name>
</gene>
<dbReference type="SUPFAM" id="SSF82171">
    <property type="entry name" value="DPP6 N-terminal domain-like"/>
    <property type="match status" value="1"/>
</dbReference>
<dbReference type="Gene3D" id="2.130.10.10">
    <property type="entry name" value="YVTN repeat-like/Quinoprotein amine dehydrogenase"/>
    <property type="match status" value="1"/>
</dbReference>
<dbReference type="PANTHER" id="PTHR16220">
    <property type="entry name" value="WD REPEAT PROTEIN 8-RELATED"/>
    <property type="match status" value="1"/>
</dbReference>
<dbReference type="GO" id="GO:1990810">
    <property type="term" value="P:microtubule anchoring at mitotic spindle pole body"/>
    <property type="evidence" value="ECO:0007669"/>
    <property type="project" value="TreeGrafter"/>
</dbReference>
<dbReference type="EMBL" id="JAEFCI010002193">
    <property type="protein sequence ID" value="KAG5462394.1"/>
    <property type="molecule type" value="Genomic_DNA"/>
</dbReference>
<organism evidence="1 2">
    <name type="scientific">Olpidium bornovanus</name>
    <dbReference type="NCBI Taxonomy" id="278681"/>
    <lineage>
        <taxon>Eukaryota</taxon>
        <taxon>Fungi</taxon>
        <taxon>Fungi incertae sedis</taxon>
        <taxon>Olpidiomycota</taxon>
        <taxon>Olpidiomycotina</taxon>
        <taxon>Olpidiomycetes</taxon>
        <taxon>Olpidiales</taxon>
        <taxon>Olpidiaceae</taxon>
        <taxon>Olpidium</taxon>
    </lineage>
</organism>
<evidence type="ECO:0000313" key="2">
    <source>
        <dbReference type="Proteomes" id="UP000673691"/>
    </source>
</evidence>
<evidence type="ECO:0000313" key="1">
    <source>
        <dbReference type="EMBL" id="KAG5462394.1"/>
    </source>
</evidence>
<reference evidence="1 2" key="1">
    <citation type="journal article" name="Sci. Rep.">
        <title>Genome-scale phylogenetic analyses confirm Olpidium as the closest living zoosporic fungus to the non-flagellated, terrestrial fungi.</title>
        <authorList>
            <person name="Chang Y."/>
            <person name="Rochon D."/>
            <person name="Sekimoto S."/>
            <person name="Wang Y."/>
            <person name="Chovatia M."/>
            <person name="Sandor L."/>
            <person name="Salamov A."/>
            <person name="Grigoriev I.V."/>
            <person name="Stajich J.E."/>
            <person name="Spatafora J.W."/>
        </authorList>
    </citation>
    <scope>NUCLEOTIDE SEQUENCE [LARGE SCALE GENOMIC DNA]</scope>
    <source>
        <strain evidence="1">S191</strain>
    </source>
</reference>
<dbReference type="OrthoDB" id="308690at2759"/>
<dbReference type="Proteomes" id="UP000673691">
    <property type="component" value="Unassembled WGS sequence"/>
</dbReference>
<dbReference type="InterPro" id="IPR015943">
    <property type="entry name" value="WD40/YVTN_repeat-like_dom_sf"/>
</dbReference>